<proteinExistence type="predicted"/>
<keyword evidence="2" id="KW-1185">Reference proteome</keyword>
<name>A0ABV2MZR0_9HYPH</name>
<organism evidence="1 2">
    <name type="scientific">Aquamicrobium terrae</name>
    <dbReference type="NCBI Taxonomy" id="1324945"/>
    <lineage>
        <taxon>Bacteria</taxon>
        <taxon>Pseudomonadati</taxon>
        <taxon>Pseudomonadota</taxon>
        <taxon>Alphaproteobacteria</taxon>
        <taxon>Hyphomicrobiales</taxon>
        <taxon>Phyllobacteriaceae</taxon>
        <taxon>Aquamicrobium</taxon>
    </lineage>
</organism>
<dbReference type="EMBL" id="JBEPML010000007">
    <property type="protein sequence ID" value="MET3792261.1"/>
    <property type="molecule type" value="Genomic_DNA"/>
</dbReference>
<sequence length="68" mass="6943">MSAASPQTGATRLNWRLISALIVTAGVLLFVGANAHLVYVALGSQPDCVPHEKAGTVEGTYSAAKSAC</sequence>
<dbReference type="Proteomes" id="UP001549076">
    <property type="component" value="Unassembled WGS sequence"/>
</dbReference>
<accession>A0ABV2MZR0</accession>
<protein>
    <submittedName>
        <fullName evidence="1">Uncharacterized protein</fullName>
    </submittedName>
</protein>
<reference evidence="1 2" key="1">
    <citation type="submission" date="2024-06" db="EMBL/GenBank/DDBJ databases">
        <title>Genomic Encyclopedia of Type Strains, Phase IV (KMG-IV): sequencing the most valuable type-strain genomes for metagenomic binning, comparative biology and taxonomic classification.</title>
        <authorList>
            <person name="Goeker M."/>
        </authorList>
    </citation>
    <scope>NUCLEOTIDE SEQUENCE [LARGE SCALE GENOMIC DNA]</scope>
    <source>
        <strain evidence="1 2">DSM 27865</strain>
    </source>
</reference>
<comment type="caution">
    <text evidence="1">The sequence shown here is derived from an EMBL/GenBank/DDBJ whole genome shotgun (WGS) entry which is preliminary data.</text>
</comment>
<gene>
    <name evidence="1" type="ORF">ABID37_002476</name>
</gene>
<dbReference type="RefSeq" id="WP_354195079.1">
    <property type="nucleotide sequence ID" value="NZ_JBEPML010000007.1"/>
</dbReference>
<evidence type="ECO:0000313" key="2">
    <source>
        <dbReference type="Proteomes" id="UP001549076"/>
    </source>
</evidence>
<evidence type="ECO:0000313" key="1">
    <source>
        <dbReference type="EMBL" id="MET3792261.1"/>
    </source>
</evidence>